<sequence>MDHRLFIIALIVASGFICVIASNPSYKYVIDNGVTINLLNKTIISDVSPYTYLSTTNKNDGIGFTIGVNNDTNLYSELSTYTVKSTTANYTYYFYKDKNKFYIRDSNCNFLCVNSCGSVFLSHIRYRHFCKFNIKKIHNKYSIYAGNHTNRVLEFKKDDNLLKAKIVSNTNNFVDENTLFILKNEPKPNPTKCVQISKTEQKLLAKDQRCQLNTILNNTVSLSNIDVFVKKDNKKYYKLLMKSSEYDKVFIKHFYINNVYVLQDVNTCKYLCQNEKCGVYMSNENTEECKIKIDQGKSDLFIRFNHSNYYLTYNSMNDSMTFSNNKKTFIKFVETDTPHVTKHCQNYEPINKKQFQKCPVSNNGNSFMINLPSLLIFLALNYKL</sequence>
<name>Q1A4J4_9BBAC</name>
<dbReference type="Proteomes" id="UP000202317">
    <property type="component" value="Segment"/>
</dbReference>
<dbReference type="InterPro" id="IPR008996">
    <property type="entry name" value="IL1/FGF"/>
</dbReference>
<dbReference type="RefSeq" id="YP_654523.1">
    <property type="nucleotide sequence ID" value="NC_008168.1"/>
</dbReference>
<keyword evidence="2" id="KW-1185">Reference proteome</keyword>
<dbReference type="KEGG" id="vg:4155959"/>
<dbReference type="SUPFAM" id="SSF50353">
    <property type="entry name" value="Cytokine"/>
    <property type="match status" value="2"/>
</dbReference>
<protein>
    <submittedName>
        <fullName evidence="1">FGF-2</fullName>
    </submittedName>
</protein>
<reference evidence="1 2" key="1">
    <citation type="journal article" date="2006" name="J. Gen. Virol.">
        <title>Sequence analysis of the Choristoneura occidentalis granulovirus genome.</title>
        <authorList>
            <person name="Escasa S.R."/>
            <person name="Lauzon H.A.M."/>
            <person name="Mathur A.C."/>
            <person name="Krell P.J."/>
            <person name="Arif B.M."/>
        </authorList>
    </citation>
    <scope>NUCLEOTIDE SEQUENCE [LARGE SCALE GENOMIC DNA]</scope>
</reference>
<evidence type="ECO:0000313" key="1">
    <source>
        <dbReference type="EMBL" id="ABC61236.1"/>
    </source>
</evidence>
<proteinExistence type="predicted"/>
<organism evidence="1 2">
    <name type="scientific">Choristoneura occidentalis granulovirus</name>
    <dbReference type="NCBI Taxonomy" id="364745"/>
    <lineage>
        <taxon>Viruses</taxon>
        <taxon>Viruses incertae sedis</taxon>
        <taxon>Naldaviricetes</taxon>
        <taxon>Lefavirales</taxon>
        <taxon>Baculoviridae</taxon>
        <taxon>Betabaculovirus</taxon>
        <taxon>Betabaculovirus chofumiferanae</taxon>
    </lineage>
</organism>
<dbReference type="EMBL" id="DQ333351">
    <property type="protein sequence ID" value="ABC61236.1"/>
    <property type="molecule type" value="Genomic_DNA"/>
</dbReference>
<evidence type="ECO:0000313" key="2">
    <source>
        <dbReference type="Proteomes" id="UP000202317"/>
    </source>
</evidence>
<accession>Q1A4J4</accession>
<dbReference type="Gene3D" id="2.80.10.50">
    <property type="match status" value="2"/>
</dbReference>
<dbReference type="GeneID" id="4155959"/>
<dbReference type="OrthoDB" id="12615at10239"/>
<gene>
    <name evidence="1" type="primary">fgf-2</name>
</gene>